<dbReference type="Proteomes" id="UP001632038">
    <property type="component" value="Unassembled WGS sequence"/>
</dbReference>
<accession>A0ABD3CFH8</accession>
<gene>
    <name evidence="1" type="ORF">CASFOL_027399</name>
</gene>
<evidence type="ECO:0000313" key="1">
    <source>
        <dbReference type="EMBL" id="KAL3628353.1"/>
    </source>
</evidence>
<reference evidence="2" key="1">
    <citation type="journal article" date="2024" name="IScience">
        <title>Strigolactones Initiate the Formation of Haustorium-like Structures in Castilleja.</title>
        <authorList>
            <person name="Buerger M."/>
            <person name="Peterson D."/>
            <person name="Chory J."/>
        </authorList>
    </citation>
    <scope>NUCLEOTIDE SEQUENCE [LARGE SCALE GENOMIC DNA]</scope>
</reference>
<name>A0ABD3CFH8_9LAMI</name>
<dbReference type="AlphaFoldDB" id="A0ABD3CFH8"/>
<dbReference type="EMBL" id="JAVIJP010000036">
    <property type="protein sequence ID" value="KAL3628353.1"/>
    <property type="molecule type" value="Genomic_DNA"/>
</dbReference>
<evidence type="ECO:0000313" key="2">
    <source>
        <dbReference type="Proteomes" id="UP001632038"/>
    </source>
</evidence>
<protein>
    <submittedName>
        <fullName evidence="1">Uncharacterized protein</fullName>
    </submittedName>
</protein>
<comment type="caution">
    <text evidence="1">The sequence shown here is derived from an EMBL/GenBank/DDBJ whole genome shotgun (WGS) entry which is preliminary data.</text>
</comment>
<organism evidence="1 2">
    <name type="scientific">Castilleja foliolosa</name>
    <dbReference type="NCBI Taxonomy" id="1961234"/>
    <lineage>
        <taxon>Eukaryota</taxon>
        <taxon>Viridiplantae</taxon>
        <taxon>Streptophyta</taxon>
        <taxon>Embryophyta</taxon>
        <taxon>Tracheophyta</taxon>
        <taxon>Spermatophyta</taxon>
        <taxon>Magnoliopsida</taxon>
        <taxon>eudicotyledons</taxon>
        <taxon>Gunneridae</taxon>
        <taxon>Pentapetalae</taxon>
        <taxon>asterids</taxon>
        <taxon>lamiids</taxon>
        <taxon>Lamiales</taxon>
        <taxon>Orobanchaceae</taxon>
        <taxon>Pedicularideae</taxon>
        <taxon>Castillejinae</taxon>
        <taxon>Castilleja</taxon>
    </lineage>
</organism>
<keyword evidence="2" id="KW-1185">Reference proteome</keyword>
<sequence length="87" mass="10676">MDFFFREVNEFCNSVNLMSDLSKEIENNIKKTDHSLSADDIKRRMAGIFAYKLSNYKEGEERERDARKERYEHDLFFFLRRLYNDDY</sequence>
<proteinExistence type="predicted"/>